<dbReference type="Gene3D" id="1.20.1250.20">
    <property type="entry name" value="MFS general substrate transporter like domains"/>
    <property type="match status" value="1"/>
</dbReference>
<dbReference type="GO" id="GO:0006811">
    <property type="term" value="P:monoatomic ion transport"/>
    <property type="evidence" value="ECO:0007669"/>
    <property type="project" value="UniProtKB-KW"/>
</dbReference>
<dbReference type="Gene3D" id="3.30.60.30">
    <property type="match status" value="1"/>
</dbReference>
<protein>
    <recommendedName>
        <fullName evidence="8">Solute carrier organic anion transporter family member</fullName>
    </recommendedName>
</protein>
<dbReference type="Pfam" id="PF03137">
    <property type="entry name" value="OATP"/>
    <property type="match status" value="1"/>
</dbReference>
<dbReference type="InterPro" id="IPR036259">
    <property type="entry name" value="MFS_trans_sf"/>
</dbReference>
<evidence type="ECO:0000256" key="4">
    <source>
        <dbReference type="ARBA" id="ARBA00022692"/>
    </source>
</evidence>
<evidence type="ECO:0000256" key="6">
    <source>
        <dbReference type="ARBA" id="ARBA00023136"/>
    </source>
</evidence>
<reference evidence="11" key="3">
    <citation type="submission" date="2025-09" db="UniProtKB">
        <authorList>
            <consortium name="Ensembl"/>
        </authorList>
    </citation>
    <scope>IDENTIFICATION</scope>
</reference>
<organism evidence="11 12">
    <name type="scientific">Ciona intestinalis</name>
    <name type="common">Transparent sea squirt</name>
    <name type="synonym">Ascidia intestinalis</name>
    <dbReference type="NCBI Taxonomy" id="7719"/>
    <lineage>
        <taxon>Eukaryota</taxon>
        <taxon>Metazoa</taxon>
        <taxon>Chordata</taxon>
        <taxon>Tunicata</taxon>
        <taxon>Ascidiacea</taxon>
        <taxon>Phlebobranchia</taxon>
        <taxon>Cionidae</taxon>
        <taxon>Ciona</taxon>
    </lineage>
</organism>
<keyword evidence="5 8" id="KW-1133">Transmembrane helix</keyword>
<evidence type="ECO:0000259" key="9">
    <source>
        <dbReference type="PROSITE" id="PS50850"/>
    </source>
</evidence>
<reference evidence="12" key="1">
    <citation type="journal article" date="2002" name="Science">
        <title>The draft genome of Ciona intestinalis: insights into chordate and vertebrate origins.</title>
        <authorList>
            <person name="Dehal P."/>
            <person name="Satou Y."/>
            <person name="Campbell R.K."/>
            <person name="Chapman J."/>
            <person name="Degnan B."/>
            <person name="De Tomaso A."/>
            <person name="Davidson B."/>
            <person name="Di Gregorio A."/>
            <person name="Gelpke M."/>
            <person name="Goodstein D.M."/>
            <person name="Harafuji N."/>
            <person name="Hastings K.E."/>
            <person name="Ho I."/>
            <person name="Hotta K."/>
            <person name="Huang W."/>
            <person name="Kawashima T."/>
            <person name="Lemaire P."/>
            <person name="Martinez D."/>
            <person name="Meinertzhagen I.A."/>
            <person name="Necula S."/>
            <person name="Nonaka M."/>
            <person name="Putnam N."/>
            <person name="Rash S."/>
            <person name="Saiga H."/>
            <person name="Satake M."/>
            <person name="Terry A."/>
            <person name="Yamada L."/>
            <person name="Wang H.G."/>
            <person name="Awazu S."/>
            <person name="Azumi K."/>
            <person name="Boore J."/>
            <person name="Branno M."/>
            <person name="Chin-Bow S."/>
            <person name="DeSantis R."/>
            <person name="Doyle S."/>
            <person name="Francino P."/>
            <person name="Keys D.N."/>
            <person name="Haga S."/>
            <person name="Hayashi H."/>
            <person name="Hino K."/>
            <person name="Imai K.S."/>
            <person name="Inaba K."/>
            <person name="Kano S."/>
            <person name="Kobayashi K."/>
            <person name="Kobayashi M."/>
            <person name="Lee B.I."/>
            <person name="Makabe K.W."/>
            <person name="Manohar C."/>
            <person name="Matassi G."/>
            <person name="Medina M."/>
            <person name="Mochizuki Y."/>
            <person name="Mount S."/>
            <person name="Morishita T."/>
            <person name="Miura S."/>
            <person name="Nakayama A."/>
            <person name="Nishizaka S."/>
            <person name="Nomoto H."/>
            <person name="Ohta F."/>
            <person name="Oishi K."/>
            <person name="Rigoutsos I."/>
            <person name="Sano M."/>
            <person name="Sasaki A."/>
            <person name="Sasakura Y."/>
            <person name="Shoguchi E."/>
            <person name="Shin-i T."/>
            <person name="Spagnuolo A."/>
            <person name="Stainier D."/>
            <person name="Suzuki M.M."/>
            <person name="Tassy O."/>
            <person name="Takatori N."/>
            <person name="Tokuoka M."/>
            <person name="Yagi K."/>
            <person name="Yoshizaki F."/>
            <person name="Wada S."/>
            <person name="Zhang C."/>
            <person name="Hyatt P.D."/>
            <person name="Larimer F."/>
            <person name="Detter C."/>
            <person name="Doggett N."/>
            <person name="Glavina T."/>
            <person name="Hawkins T."/>
            <person name="Richardson P."/>
            <person name="Lucas S."/>
            <person name="Kohara Y."/>
            <person name="Levine M."/>
            <person name="Satoh N."/>
            <person name="Rokhsar D.S."/>
        </authorList>
    </citation>
    <scope>NUCLEOTIDE SEQUENCE [LARGE SCALE GENOMIC DNA]</scope>
</reference>
<dbReference type="GeneTree" id="ENSGT01150000286985"/>
<evidence type="ECO:0000259" key="10">
    <source>
        <dbReference type="PROSITE" id="PS51465"/>
    </source>
</evidence>
<feature type="transmembrane region" description="Helical" evidence="8">
    <location>
        <begin position="113"/>
        <end position="139"/>
    </location>
</feature>
<dbReference type="InterPro" id="IPR036058">
    <property type="entry name" value="Kazal_dom_sf"/>
</dbReference>
<comment type="caution">
    <text evidence="8">Lacks conserved residue(s) required for the propagation of feature annotation.</text>
</comment>
<dbReference type="Pfam" id="PF07648">
    <property type="entry name" value="Kazal_2"/>
    <property type="match status" value="1"/>
</dbReference>
<keyword evidence="8" id="KW-0406">Ion transport</keyword>
<dbReference type="PANTHER" id="PTHR11388:SF160">
    <property type="entry name" value="SOLUTE CARRIER ORGANIC ANION TRANSPORTER FAMILY MEMBER"/>
    <property type="match status" value="1"/>
</dbReference>
<dbReference type="SUPFAM" id="SSF100895">
    <property type="entry name" value="Kazal-type serine protease inhibitors"/>
    <property type="match status" value="1"/>
</dbReference>
<dbReference type="GO" id="GO:0005886">
    <property type="term" value="C:plasma membrane"/>
    <property type="evidence" value="ECO:0007669"/>
    <property type="project" value="UniProtKB-SubCell"/>
</dbReference>
<dbReference type="Proteomes" id="UP000008144">
    <property type="component" value="Unassembled WGS sequence"/>
</dbReference>
<keyword evidence="3" id="KW-1003">Cell membrane</keyword>
<feature type="domain" description="Major facilitator superfamily (MFS) profile" evidence="9">
    <location>
        <begin position="1"/>
        <end position="552"/>
    </location>
</feature>
<dbReference type="SUPFAM" id="SSF103473">
    <property type="entry name" value="MFS general substrate transporter"/>
    <property type="match status" value="1"/>
</dbReference>
<accession>F7ACD4</accession>
<keyword evidence="4 8" id="KW-0812">Transmembrane</keyword>
<sequence length="552" mass="59983">TNINVSTLETRFSLDSAESALIVICFDISFCVVTVFVTYFGATANRPRIVGIGSAIFGLGSLVYALPHFISPLYDYGDELPSEFITKHEAKMICNSTSQLDCTLEPNNELKKFMYVLLAGQLLLGCGSTPLYTLGLAYIEGNVAKNSASVYLGIANAAGIVGPVLGFVLGGLFLDVYVDVDQVSRDSVNLTPSDPRWVGAWWIAPLAIAGVCFLLVIPFCTFPKTIPGSEEFRLNRKSEVHRSVYAKDINQNVCFKEKVRNFHKALFLLLRNPTYTLLTLGGCSQMLIINGVSAFLAKVIENQFNITASRSALFSGVILVPAGVFGHLIGGFLVKRFQWKTPAIIKFCAATAFFVTALSPGVLMHCESVQTTGVLIPYSYSGNESHESFSLDLNSECNSNCSCSQEFFSPVCGSDGKNYFSGCHAGCTNRQTVNQSKIFVNCSCIPASNDEFGQTATPGGCPTTCSKLPAWLAIAFLMVFFTFIAVTPALVVTFRIVPESLRSFGLGIQWLFLRGLGGIPGPFLYGSFIDSICILWQMDDCDGSRGSCWVYD</sequence>
<evidence type="ECO:0000313" key="11">
    <source>
        <dbReference type="Ensembl" id="ENSCINP00000019802.3"/>
    </source>
</evidence>
<keyword evidence="12" id="KW-1185">Reference proteome</keyword>
<dbReference type="FunFam" id="3.30.60.30:FF:000109">
    <property type="entry name" value="Solute carrier organic anion transporter family member"/>
    <property type="match status" value="1"/>
</dbReference>
<name>F7ACD4_CIOIN</name>
<feature type="transmembrane region" description="Helical" evidence="8">
    <location>
        <begin position="151"/>
        <end position="178"/>
    </location>
</feature>
<proteinExistence type="inferred from homology"/>
<evidence type="ECO:0000256" key="8">
    <source>
        <dbReference type="RuleBase" id="RU362056"/>
    </source>
</evidence>
<dbReference type="InterPro" id="IPR004156">
    <property type="entry name" value="OATP"/>
</dbReference>
<evidence type="ECO:0000256" key="1">
    <source>
        <dbReference type="ARBA" id="ARBA00004651"/>
    </source>
</evidence>
<dbReference type="Ensembl" id="ENSCINT00000019802.3">
    <property type="protein sequence ID" value="ENSCINP00000019802.3"/>
    <property type="gene ID" value="ENSCING00000009746.3"/>
</dbReference>
<comment type="similarity">
    <text evidence="2 8">Belongs to the organo anion transporter (TC 2.A.60) family.</text>
</comment>
<dbReference type="GO" id="GO:0022857">
    <property type="term" value="F:transmembrane transporter activity"/>
    <property type="evidence" value="ECO:0007669"/>
    <property type="project" value="InterPro"/>
</dbReference>
<evidence type="ECO:0000256" key="5">
    <source>
        <dbReference type="ARBA" id="ARBA00022989"/>
    </source>
</evidence>
<evidence type="ECO:0000256" key="3">
    <source>
        <dbReference type="ARBA" id="ARBA00022475"/>
    </source>
</evidence>
<dbReference type="PROSITE" id="PS50850">
    <property type="entry name" value="MFS"/>
    <property type="match status" value="1"/>
</dbReference>
<keyword evidence="6 8" id="KW-0472">Membrane</keyword>
<evidence type="ECO:0000256" key="7">
    <source>
        <dbReference type="ARBA" id="ARBA00023157"/>
    </source>
</evidence>
<feature type="transmembrane region" description="Helical" evidence="8">
    <location>
        <begin position="470"/>
        <end position="494"/>
    </location>
</feature>
<reference evidence="11" key="2">
    <citation type="submission" date="2025-08" db="UniProtKB">
        <authorList>
            <consortium name="Ensembl"/>
        </authorList>
    </citation>
    <scope>IDENTIFICATION</scope>
</reference>
<feature type="domain" description="Kazal-like" evidence="10">
    <location>
        <begin position="391"/>
        <end position="446"/>
    </location>
</feature>
<dbReference type="AlphaFoldDB" id="F7ACD4"/>
<dbReference type="HOGENOM" id="CLU_008954_1_2_1"/>
<dbReference type="PANTHER" id="PTHR11388">
    <property type="entry name" value="ORGANIC ANION TRANSPORTER"/>
    <property type="match status" value="1"/>
</dbReference>
<dbReference type="InterPro" id="IPR020846">
    <property type="entry name" value="MFS_dom"/>
</dbReference>
<evidence type="ECO:0000313" key="12">
    <source>
        <dbReference type="Proteomes" id="UP000008144"/>
    </source>
</evidence>
<dbReference type="PROSITE" id="PS51465">
    <property type="entry name" value="KAZAL_2"/>
    <property type="match status" value="1"/>
</dbReference>
<feature type="transmembrane region" description="Helical" evidence="8">
    <location>
        <begin position="312"/>
        <end position="334"/>
    </location>
</feature>
<feature type="transmembrane region" description="Helical" evidence="8">
    <location>
        <begin position="198"/>
        <end position="220"/>
    </location>
</feature>
<evidence type="ECO:0000256" key="2">
    <source>
        <dbReference type="ARBA" id="ARBA00009657"/>
    </source>
</evidence>
<comment type="subcellular location">
    <subcellularLocation>
        <location evidence="1 8">Cell membrane</location>
        <topology evidence="1 8">Multi-pass membrane protein</topology>
    </subcellularLocation>
</comment>
<feature type="transmembrane region" description="Helical" evidence="8">
    <location>
        <begin position="20"/>
        <end position="42"/>
    </location>
</feature>
<feature type="transmembrane region" description="Helical" evidence="8">
    <location>
        <begin position="49"/>
        <end position="70"/>
    </location>
</feature>
<dbReference type="InterPro" id="IPR002350">
    <property type="entry name" value="Kazal_dom"/>
</dbReference>
<feature type="transmembrane region" description="Helical" evidence="8">
    <location>
        <begin position="277"/>
        <end position="300"/>
    </location>
</feature>
<keyword evidence="7" id="KW-1015">Disulfide bond</keyword>
<dbReference type="NCBIfam" id="TIGR00805">
    <property type="entry name" value="oat"/>
    <property type="match status" value="1"/>
</dbReference>
<keyword evidence="8" id="KW-0813">Transport</keyword>